<dbReference type="STRING" id="28034.BFX07_06530"/>
<name>A0A1W1WLJ3_SULTA</name>
<protein>
    <recommendedName>
        <fullName evidence="3">DUF2250 domain-containing protein</fullName>
    </recommendedName>
</protein>
<accession>A0A1W1WLJ3</accession>
<sequence length="131" mass="15670">MADVDEKELDLWKNFFNQHPIAYQLMVHTKLYGPDTPMIVHKRLLGQRSGLSIEEIRDNYRLLLEFGLMEKTSGKELDRNHLTSSIKKTLKRRQKYHTPRKTHTYYQLSRKGELVIRNLLQRNTLDSMDER</sequence>
<dbReference type="RefSeq" id="WP_020374844.1">
    <property type="nucleotide sequence ID" value="NZ_FWWY01000001.1"/>
</dbReference>
<dbReference type="AlphaFoldDB" id="A0A1W1WLJ3"/>
<dbReference type="Proteomes" id="UP000192660">
    <property type="component" value="Unassembled WGS sequence"/>
</dbReference>
<evidence type="ECO:0000313" key="2">
    <source>
        <dbReference type="Proteomes" id="UP000192660"/>
    </source>
</evidence>
<evidence type="ECO:0008006" key="3">
    <source>
        <dbReference type="Google" id="ProtNLM"/>
    </source>
</evidence>
<dbReference type="EMBL" id="FWWY01000001">
    <property type="protein sequence ID" value="SMC07171.1"/>
    <property type="molecule type" value="Genomic_DNA"/>
</dbReference>
<proteinExistence type="predicted"/>
<keyword evidence="2" id="KW-1185">Reference proteome</keyword>
<evidence type="ECO:0000313" key="1">
    <source>
        <dbReference type="EMBL" id="SMC07171.1"/>
    </source>
</evidence>
<dbReference type="Pfam" id="PF10007">
    <property type="entry name" value="DUF2250"/>
    <property type="match status" value="1"/>
</dbReference>
<gene>
    <name evidence="1" type="ORF">SAMN00768000_3235</name>
</gene>
<dbReference type="OrthoDB" id="9866435at2"/>
<organism evidence="1 2">
    <name type="scientific">Sulfobacillus thermosulfidooxidans (strain DSM 9293 / VKM B-1269 / AT-1)</name>
    <dbReference type="NCBI Taxonomy" id="929705"/>
    <lineage>
        <taxon>Bacteria</taxon>
        <taxon>Bacillati</taxon>
        <taxon>Bacillota</taxon>
        <taxon>Clostridia</taxon>
        <taxon>Eubacteriales</taxon>
        <taxon>Clostridiales Family XVII. Incertae Sedis</taxon>
        <taxon>Sulfobacillus</taxon>
    </lineage>
</organism>
<reference evidence="2" key="1">
    <citation type="submission" date="2017-04" db="EMBL/GenBank/DDBJ databases">
        <authorList>
            <person name="Varghese N."/>
            <person name="Submissions S."/>
        </authorList>
    </citation>
    <scope>NUCLEOTIDE SEQUENCE [LARGE SCALE GENOMIC DNA]</scope>
    <source>
        <strain evidence="2">DSM 9293</strain>
    </source>
</reference>
<dbReference type="InterPro" id="IPR019254">
    <property type="entry name" value="DUF2250"/>
</dbReference>